<proteinExistence type="predicted"/>
<name>A0AAV4R6Y8_CAEEX</name>
<keyword evidence="3" id="KW-1185">Reference proteome</keyword>
<feature type="region of interest" description="Disordered" evidence="1">
    <location>
        <begin position="1"/>
        <end position="39"/>
    </location>
</feature>
<evidence type="ECO:0000313" key="3">
    <source>
        <dbReference type="Proteomes" id="UP001054945"/>
    </source>
</evidence>
<accession>A0AAV4R6Y8</accession>
<protein>
    <submittedName>
        <fullName evidence="2">Uncharacterized protein</fullName>
    </submittedName>
</protein>
<organism evidence="2 3">
    <name type="scientific">Caerostris extrusa</name>
    <name type="common">Bark spider</name>
    <name type="synonym">Caerostris bankana</name>
    <dbReference type="NCBI Taxonomy" id="172846"/>
    <lineage>
        <taxon>Eukaryota</taxon>
        <taxon>Metazoa</taxon>
        <taxon>Ecdysozoa</taxon>
        <taxon>Arthropoda</taxon>
        <taxon>Chelicerata</taxon>
        <taxon>Arachnida</taxon>
        <taxon>Araneae</taxon>
        <taxon>Araneomorphae</taxon>
        <taxon>Entelegynae</taxon>
        <taxon>Araneoidea</taxon>
        <taxon>Araneidae</taxon>
        <taxon>Caerostris</taxon>
    </lineage>
</organism>
<evidence type="ECO:0000313" key="2">
    <source>
        <dbReference type="EMBL" id="GIY16416.1"/>
    </source>
</evidence>
<gene>
    <name evidence="2" type="ORF">CEXT_269041</name>
</gene>
<dbReference type="AlphaFoldDB" id="A0AAV4R6Y8"/>
<dbReference type="EMBL" id="BPLR01007377">
    <property type="protein sequence ID" value="GIY16416.1"/>
    <property type="molecule type" value="Genomic_DNA"/>
</dbReference>
<dbReference type="Proteomes" id="UP001054945">
    <property type="component" value="Unassembled WGS sequence"/>
</dbReference>
<evidence type="ECO:0000256" key="1">
    <source>
        <dbReference type="SAM" id="MobiDB-lite"/>
    </source>
</evidence>
<reference evidence="2 3" key="1">
    <citation type="submission" date="2021-06" db="EMBL/GenBank/DDBJ databases">
        <title>Caerostris extrusa draft genome.</title>
        <authorList>
            <person name="Kono N."/>
            <person name="Arakawa K."/>
        </authorList>
    </citation>
    <scope>NUCLEOTIDE SEQUENCE [LARGE SCALE GENOMIC DNA]</scope>
</reference>
<comment type="caution">
    <text evidence="2">The sequence shown here is derived from an EMBL/GenBank/DDBJ whole genome shotgun (WGS) entry which is preliminary data.</text>
</comment>
<sequence length="95" mass="10135">MPIHNKRVGGGDVEREGDGNQVGVMSEISSVGKRGQEETGMRIPDIPEMEKMHLVLFPTVSHPRDSGPPLCQGRQELASGEGTLFLVLKNGAPGS</sequence>